<gene>
    <name evidence="1" type="ORF">ACFSSA_15530</name>
</gene>
<reference evidence="2" key="1">
    <citation type="journal article" date="2019" name="Int. J. Syst. Evol. Microbiol.">
        <title>The Global Catalogue of Microorganisms (GCM) 10K type strain sequencing project: providing services to taxonomists for standard genome sequencing and annotation.</title>
        <authorList>
            <consortium name="The Broad Institute Genomics Platform"/>
            <consortium name="The Broad Institute Genome Sequencing Center for Infectious Disease"/>
            <person name="Wu L."/>
            <person name="Ma J."/>
        </authorList>
    </citation>
    <scope>NUCLEOTIDE SEQUENCE [LARGE SCALE GENOMIC DNA]</scope>
    <source>
        <strain evidence="2">CGMCC 4.7106</strain>
    </source>
</reference>
<dbReference type="RefSeq" id="WP_386821533.1">
    <property type="nucleotide sequence ID" value="NZ_JBHUIT010000034.1"/>
</dbReference>
<sequence length="295" mass="34444">MNSLNIQNDIVPFNVWEKQASEHFQKASKFTASVRKRRDCGESHPVEDFLFDYYPYPLSIIEQWHPEIGVRLEIGDVITLPKRFSGKRYSHRDRTFFLDRGKMEEKERARLLWIQELLMATQRHTPNFACHGLHEWAMVYQAEEIRHSGLAPLRLKQEEIDSLIESRSITCTHHDAFRFFAKAARPLNKIQPSIDTRLENEQPGCVHANMDLYKWAAKCMPWIGSGLLLECFLLANELRNLDMRASPYDLSKWQVIPIKIETAEGRKHYETEQRRLAAIAGELRGKLIASLDRVL</sequence>
<name>A0ABW5DDJ4_9BACT</name>
<evidence type="ECO:0000313" key="1">
    <source>
        <dbReference type="EMBL" id="MFD2258091.1"/>
    </source>
</evidence>
<dbReference type="Proteomes" id="UP001597375">
    <property type="component" value="Unassembled WGS sequence"/>
</dbReference>
<organism evidence="1 2">
    <name type="scientific">Luteolibacter algae</name>
    <dbReference type="NCBI Taxonomy" id="454151"/>
    <lineage>
        <taxon>Bacteria</taxon>
        <taxon>Pseudomonadati</taxon>
        <taxon>Verrucomicrobiota</taxon>
        <taxon>Verrucomicrobiia</taxon>
        <taxon>Verrucomicrobiales</taxon>
        <taxon>Verrucomicrobiaceae</taxon>
        <taxon>Luteolibacter</taxon>
    </lineage>
</organism>
<comment type="caution">
    <text evidence="1">The sequence shown here is derived from an EMBL/GenBank/DDBJ whole genome shotgun (WGS) entry which is preliminary data.</text>
</comment>
<evidence type="ECO:0000313" key="2">
    <source>
        <dbReference type="Proteomes" id="UP001597375"/>
    </source>
</evidence>
<protein>
    <submittedName>
        <fullName evidence="1">3-methyladenine DNA glycosylase</fullName>
    </submittedName>
</protein>
<dbReference type="EMBL" id="JBHUIT010000034">
    <property type="protein sequence ID" value="MFD2258091.1"/>
    <property type="molecule type" value="Genomic_DNA"/>
</dbReference>
<keyword evidence="2" id="KW-1185">Reference proteome</keyword>
<proteinExistence type="predicted"/>
<accession>A0ABW5DDJ4</accession>